<dbReference type="AlphaFoldDB" id="A0A0F9HR88"/>
<organism evidence="1">
    <name type="scientific">marine sediment metagenome</name>
    <dbReference type="NCBI Taxonomy" id="412755"/>
    <lineage>
        <taxon>unclassified sequences</taxon>
        <taxon>metagenomes</taxon>
        <taxon>ecological metagenomes</taxon>
    </lineage>
</organism>
<proteinExistence type="predicted"/>
<sequence>LTIEDRLTSVNGTLGPVIIDWGEFENFTYSYIDDLTNMSITNLDTGSYIYNGSAPPGSGSLGYDSIKEIYYLVNFSTGSLPFGTYTITVTFDKQNYTSQVVVISLVINYIISDFRTNLTLISQSPSNFETDITWRDNVTISFNFATIDVPGPEVLAHPTTISLQFIDLSFDAVGSSINLINYNTSIGNYTYTFNTAQFLLIGGESYYISILASKTLYTPPTPLLIFFELHSVLTDLTIHNYTTGTEFPSYTLTEFWNQTIGLTIYFKELISSTPITSATITYSWAFGSGQINTDGIKGQGYYSFFFDTGNATLVGTYTITILAVKQNFSDGLPSPNLIINIINRPTHLRPAEVKGNYNVIFMSEKIYALETEYFEFNYTDALISWMIKNAVASYNWQKLDENKDPIQGETQIGTLNETADRYLLDLGTASMEVGEYFILITFDKLNYEVRSIVFSLTIEDRLTSINGSLGPFVINWGEFENFTYSYIDDLTNMSITNLDTQSYNFTGTDFGSGSLGYDSIKKIYYINGFFTTASLPFGNYTFTVIFEKQNYTSQVVAFSLVINYFPLLLKTNLTLISQNPSNLLTDIYWGDNITISFHFTTINVPNPEVLAHPTTIYLQFLDLSSNTVGSSINLINFNSSKGVYNYTFNTSQFLFIGGESYYIKIKASRTGYTPPTALLKLFTVQSVLTDLTIHNYTTSIEFPSYTLTKYWNQTFGITLYFKELISSSSITSATLTYSWAFGSGQINPDGAKGSGYYSFFFDTG</sequence>
<protein>
    <submittedName>
        <fullName evidence="1">Uncharacterized protein</fullName>
    </submittedName>
</protein>
<accession>A0A0F9HR88</accession>
<comment type="caution">
    <text evidence="1">The sequence shown here is derived from an EMBL/GenBank/DDBJ whole genome shotgun (WGS) entry which is preliminary data.</text>
</comment>
<evidence type="ECO:0000313" key="1">
    <source>
        <dbReference type="EMBL" id="KKL84190.1"/>
    </source>
</evidence>
<name>A0A0F9HR88_9ZZZZ</name>
<feature type="non-terminal residue" evidence="1">
    <location>
        <position position="764"/>
    </location>
</feature>
<gene>
    <name evidence="1" type="ORF">LCGC14_1967210</name>
</gene>
<reference evidence="1" key="1">
    <citation type="journal article" date="2015" name="Nature">
        <title>Complex archaea that bridge the gap between prokaryotes and eukaryotes.</title>
        <authorList>
            <person name="Spang A."/>
            <person name="Saw J.H."/>
            <person name="Jorgensen S.L."/>
            <person name="Zaremba-Niedzwiedzka K."/>
            <person name="Martijn J."/>
            <person name="Lind A.E."/>
            <person name="van Eijk R."/>
            <person name="Schleper C."/>
            <person name="Guy L."/>
            <person name="Ettema T.J."/>
        </authorList>
    </citation>
    <scope>NUCLEOTIDE SEQUENCE</scope>
</reference>
<dbReference type="EMBL" id="LAZR01021771">
    <property type="protein sequence ID" value="KKL84190.1"/>
    <property type="molecule type" value="Genomic_DNA"/>
</dbReference>
<feature type="non-terminal residue" evidence="1">
    <location>
        <position position="1"/>
    </location>
</feature>